<sequence length="436" mass="46024">MRLVQIRVSNESQESVLDTLDEANADYVIADEAAGKDSSIVHFPIPDGAVDEILDRLRGDGLEDDAFTIVSKIETATTPSLDELEGQYTQGPDDEVGLSHAELRTKARELTPQRSMFIVFAMISSIVASAGLLLNSAIVITGAMVISPFAGSSLSASVGGIIGDYESIIDSFKSQLLGLTVAIIGATAAAFVFRWGFLVPPRLAIENIGQVGSFTAPGVLTLMVAIFAGAGGALALATDLPVSIAGVAVAAAIVPAAAAVGLGIVWLQPLLAIGALVLLLINVILINITAYIALWGIGYRSTSSNNFREIVSFDLRTVAGAVGAVVVALLLVGVLISTYQYFIFTQTVNQNVDDVLSESEYSELKLEQSRLAYGGGTLLGDHQSDSITVVVGRSSDTDHPELSKTLQQQITADTSREVTVQVRFLDYQQTPPPQEQ</sequence>
<dbReference type="Pfam" id="PF04087">
    <property type="entry name" value="DUF389"/>
    <property type="match status" value="1"/>
</dbReference>
<dbReference type="InterPro" id="IPR005240">
    <property type="entry name" value="DUF389"/>
</dbReference>
<feature type="transmembrane region" description="Helical" evidence="1">
    <location>
        <begin position="176"/>
        <end position="197"/>
    </location>
</feature>
<reference evidence="2 3" key="1">
    <citation type="journal article" date="2019" name="Int. J. Syst. Evol. Microbiol.">
        <title>The Global Catalogue of Microorganisms (GCM) 10K type strain sequencing project: providing services to taxonomists for standard genome sequencing and annotation.</title>
        <authorList>
            <consortium name="The Broad Institute Genomics Platform"/>
            <consortium name="The Broad Institute Genome Sequencing Center for Infectious Disease"/>
            <person name="Wu L."/>
            <person name="Ma J."/>
        </authorList>
    </citation>
    <scope>NUCLEOTIDE SEQUENCE [LARGE SCALE GENOMIC DNA]</scope>
    <source>
        <strain evidence="2 3">CGMCC 1.15824</strain>
    </source>
</reference>
<dbReference type="PANTHER" id="PTHR20992:SF9">
    <property type="entry name" value="AT15442P-RELATED"/>
    <property type="match status" value="1"/>
</dbReference>
<feature type="transmembrane region" description="Helical" evidence="1">
    <location>
        <begin position="116"/>
        <end position="134"/>
    </location>
</feature>
<feature type="transmembrane region" description="Helical" evidence="1">
    <location>
        <begin position="318"/>
        <end position="342"/>
    </location>
</feature>
<name>A0ABD5Q925_9EURY</name>
<dbReference type="AlphaFoldDB" id="A0ABD5Q925"/>
<feature type="transmembrane region" description="Helical" evidence="1">
    <location>
        <begin position="244"/>
        <end position="267"/>
    </location>
</feature>
<evidence type="ECO:0000313" key="3">
    <source>
        <dbReference type="Proteomes" id="UP001595925"/>
    </source>
</evidence>
<gene>
    <name evidence="2" type="ORF">ACFPFO_00255</name>
</gene>
<accession>A0ABD5Q925</accession>
<protein>
    <submittedName>
        <fullName evidence="2">TIGR00341 family protein</fullName>
    </submittedName>
</protein>
<evidence type="ECO:0000313" key="2">
    <source>
        <dbReference type="EMBL" id="MFC4986231.1"/>
    </source>
</evidence>
<dbReference type="NCBIfam" id="TIGR00341">
    <property type="entry name" value="TIGR00341 family protein"/>
    <property type="match status" value="1"/>
</dbReference>
<comment type="caution">
    <text evidence="2">The sequence shown here is derived from an EMBL/GenBank/DDBJ whole genome shotgun (WGS) entry which is preliminary data.</text>
</comment>
<dbReference type="RefSeq" id="WP_224829368.1">
    <property type="nucleotide sequence ID" value="NZ_JAIVEF010000028.1"/>
</dbReference>
<keyword evidence="1" id="KW-0472">Membrane</keyword>
<feature type="transmembrane region" description="Helical" evidence="1">
    <location>
        <begin position="273"/>
        <end position="297"/>
    </location>
</feature>
<feature type="transmembrane region" description="Helical" evidence="1">
    <location>
        <begin position="217"/>
        <end position="237"/>
    </location>
</feature>
<keyword evidence="1" id="KW-1133">Transmembrane helix</keyword>
<dbReference type="EMBL" id="JBHSJG010000001">
    <property type="protein sequence ID" value="MFC4986231.1"/>
    <property type="molecule type" value="Genomic_DNA"/>
</dbReference>
<keyword evidence="3" id="KW-1185">Reference proteome</keyword>
<evidence type="ECO:0000256" key="1">
    <source>
        <dbReference type="SAM" id="Phobius"/>
    </source>
</evidence>
<proteinExistence type="predicted"/>
<keyword evidence="1" id="KW-0812">Transmembrane</keyword>
<dbReference type="Proteomes" id="UP001595925">
    <property type="component" value="Unassembled WGS sequence"/>
</dbReference>
<organism evidence="2 3">
    <name type="scientific">Saliphagus infecundisoli</name>
    <dbReference type="NCBI Taxonomy" id="1849069"/>
    <lineage>
        <taxon>Archaea</taxon>
        <taxon>Methanobacteriati</taxon>
        <taxon>Methanobacteriota</taxon>
        <taxon>Stenosarchaea group</taxon>
        <taxon>Halobacteria</taxon>
        <taxon>Halobacteriales</taxon>
        <taxon>Natrialbaceae</taxon>
        <taxon>Saliphagus</taxon>
    </lineage>
</organism>
<dbReference type="PANTHER" id="PTHR20992">
    <property type="entry name" value="AT15442P-RELATED"/>
    <property type="match status" value="1"/>
</dbReference>